<proteinExistence type="predicted"/>
<gene>
    <name evidence="1" type="ORF">EVOR1521_LOCUS5397</name>
</gene>
<keyword evidence="2" id="KW-1185">Reference proteome</keyword>
<dbReference type="EMBL" id="CAUJNA010000380">
    <property type="protein sequence ID" value="CAJ1376303.1"/>
    <property type="molecule type" value="Genomic_DNA"/>
</dbReference>
<comment type="caution">
    <text evidence="1">The sequence shown here is derived from an EMBL/GenBank/DDBJ whole genome shotgun (WGS) entry which is preliminary data.</text>
</comment>
<sequence>MEQRYPKLGPALLRCQARVHAAPKSSLCASLQEARARTRGAGVPRSLGVSAYEV</sequence>
<evidence type="ECO:0000313" key="2">
    <source>
        <dbReference type="Proteomes" id="UP001178507"/>
    </source>
</evidence>
<dbReference type="Proteomes" id="UP001178507">
    <property type="component" value="Unassembled WGS sequence"/>
</dbReference>
<protein>
    <submittedName>
        <fullName evidence="1">Uncharacterized protein</fullName>
    </submittedName>
</protein>
<accession>A0AA36MQH5</accession>
<name>A0AA36MQH5_9DINO</name>
<reference evidence="1" key="1">
    <citation type="submission" date="2023-08" db="EMBL/GenBank/DDBJ databases">
        <authorList>
            <person name="Chen Y."/>
            <person name="Shah S."/>
            <person name="Dougan E. K."/>
            <person name="Thang M."/>
            <person name="Chan C."/>
        </authorList>
    </citation>
    <scope>NUCLEOTIDE SEQUENCE</scope>
</reference>
<organism evidence="1 2">
    <name type="scientific">Effrenium voratum</name>
    <dbReference type="NCBI Taxonomy" id="2562239"/>
    <lineage>
        <taxon>Eukaryota</taxon>
        <taxon>Sar</taxon>
        <taxon>Alveolata</taxon>
        <taxon>Dinophyceae</taxon>
        <taxon>Suessiales</taxon>
        <taxon>Symbiodiniaceae</taxon>
        <taxon>Effrenium</taxon>
    </lineage>
</organism>
<dbReference type="AlphaFoldDB" id="A0AA36MQH5"/>
<evidence type="ECO:0000313" key="1">
    <source>
        <dbReference type="EMBL" id="CAJ1376303.1"/>
    </source>
</evidence>